<keyword evidence="2" id="KW-1133">Transmembrane helix</keyword>
<feature type="compositionally biased region" description="Acidic residues" evidence="1">
    <location>
        <begin position="111"/>
        <end position="122"/>
    </location>
</feature>
<protein>
    <submittedName>
        <fullName evidence="3">Uncharacterized protein</fullName>
    </submittedName>
</protein>
<proteinExistence type="predicted"/>
<feature type="region of interest" description="Disordered" evidence="1">
    <location>
        <begin position="90"/>
        <end position="158"/>
    </location>
</feature>
<sequence length="280" mass="31201">ELVSTLAARHADDAEDLREALQVFQRQKLSTLDRLAKLNDSQWARLGLPLGIEALLREEVDASSSALAFAQDGGSSSSSFGAAAATKVEARHAASSPAPTRLPSRRSSALEQEEEDDEDDEGSLVPACGEQAGLRRRGGSSRDKRQPPQYHLSGSTELRPPADLEKLWQQLLEDTLPPDKREALQDTWDGARTASDKYMIYLEYSSYLRKQDATEEEKAERRKQMEPLMQQYGLEGVDLDEPENQTCMIWLLMLTIILFSAGAIYYAYRPQSAEHDPTSL</sequence>
<dbReference type="OrthoDB" id="449495at2759"/>
<feature type="transmembrane region" description="Helical" evidence="2">
    <location>
        <begin position="248"/>
        <end position="268"/>
    </location>
</feature>
<evidence type="ECO:0000256" key="2">
    <source>
        <dbReference type="SAM" id="Phobius"/>
    </source>
</evidence>
<evidence type="ECO:0000313" key="3">
    <source>
        <dbReference type="EMBL" id="CAE8643150.1"/>
    </source>
</evidence>
<comment type="caution">
    <text evidence="3">The sequence shown here is derived from an EMBL/GenBank/DDBJ whole genome shotgun (WGS) entry which is preliminary data.</text>
</comment>
<dbReference type="EMBL" id="CAJNNV010033281">
    <property type="protein sequence ID" value="CAE8643150.1"/>
    <property type="molecule type" value="Genomic_DNA"/>
</dbReference>
<dbReference type="AlphaFoldDB" id="A0A813HW08"/>
<accession>A0A813HW08</accession>
<evidence type="ECO:0000313" key="4">
    <source>
        <dbReference type="Proteomes" id="UP000654075"/>
    </source>
</evidence>
<name>A0A813HW08_POLGL</name>
<gene>
    <name evidence="3" type="ORF">PGLA1383_LOCUS57516</name>
</gene>
<organism evidence="3 4">
    <name type="scientific">Polarella glacialis</name>
    <name type="common">Dinoflagellate</name>
    <dbReference type="NCBI Taxonomy" id="89957"/>
    <lineage>
        <taxon>Eukaryota</taxon>
        <taxon>Sar</taxon>
        <taxon>Alveolata</taxon>
        <taxon>Dinophyceae</taxon>
        <taxon>Suessiales</taxon>
        <taxon>Suessiaceae</taxon>
        <taxon>Polarella</taxon>
    </lineage>
</organism>
<keyword evidence="2" id="KW-0812">Transmembrane</keyword>
<dbReference type="Proteomes" id="UP000654075">
    <property type="component" value="Unassembled WGS sequence"/>
</dbReference>
<keyword evidence="2" id="KW-0472">Membrane</keyword>
<evidence type="ECO:0000256" key="1">
    <source>
        <dbReference type="SAM" id="MobiDB-lite"/>
    </source>
</evidence>
<feature type="non-terminal residue" evidence="3">
    <location>
        <position position="1"/>
    </location>
</feature>
<keyword evidence="4" id="KW-1185">Reference proteome</keyword>
<reference evidence="3" key="1">
    <citation type="submission" date="2021-02" db="EMBL/GenBank/DDBJ databases">
        <authorList>
            <person name="Dougan E. K."/>
            <person name="Rhodes N."/>
            <person name="Thang M."/>
            <person name="Chan C."/>
        </authorList>
    </citation>
    <scope>NUCLEOTIDE SEQUENCE</scope>
</reference>